<dbReference type="SUPFAM" id="SSF48726">
    <property type="entry name" value="Immunoglobulin"/>
    <property type="match status" value="1"/>
</dbReference>
<dbReference type="AlphaFoldDB" id="A0A974E2R6"/>
<gene>
    <name evidence="2" type="ORF">XELAEV_18007642mg</name>
</gene>
<evidence type="ECO:0008006" key="4">
    <source>
        <dbReference type="Google" id="ProtNLM"/>
    </source>
</evidence>
<sequence length="84" mass="9489">MSWAVLLLSLTSLCTYSNKHKGDGVPDRFSGSTDSLNNFIYLTIKRALEEDDVDYYCSIWDPPSSMMHSGVLLWGTKTKAQFFS</sequence>
<dbReference type="EMBL" id="CM004466">
    <property type="protein sequence ID" value="OCU01862.1"/>
    <property type="molecule type" value="Genomic_DNA"/>
</dbReference>
<dbReference type="InterPro" id="IPR013783">
    <property type="entry name" value="Ig-like_fold"/>
</dbReference>
<feature type="signal peptide" evidence="1">
    <location>
        <begin position="1"/>
        <end position="19"/>
    </location>
</feature>
<organism evidence="2 3">
    <name type="scientific">Xenopus laevis</name>
    <name type="common">African clawed frog</name>
    <dbReference type="NCBI Taxonomy" id="8355"/>
    <lineage>
        <taxon>Eukaryota</taxon>
        <taxon>Metazoa</taxon>
        <taxon>Chordata</taxon>
        <taxon>Craniata</taxon>
        <taxon>Vertebrata</taxon>
        <taxon>Euteleostomi</taxon>
        <taxon>Amphibia</taxon>
        <taxon>Batrachia</taxon>
        <taxon>Anura</taxon>
        <taxon>Pipoidea</taxon>
        <taxon>Pipidae</taxon>
        <taxon>Xenopodinae</taxon>
        <taxon>Xenopus</taxon>
        <taxon>Xenopus</taxon>
    </lineage>
</organism>
<evidence type="ECO:0000313" key="2">
    <source>
        <dbReference type="EMBL" id="OCU01862.1"/>
    </source>
</evidence>
<evidence type="ECO:0000256" key="1">
    <source>
        <dbReference type="SAM" id="SignalP"/>
    </source>
</evidence>
<proteinExistence type="predicted"/>
<evidence type="ECO:0000313" key="3">
    <source>
        <dbReference type="Proteomes" id="UP000694892"/>
    </source>
</evidence>
<feature type="chain" id="PRO_5037977003" description="Immunoglobulin V-set domain-containing protein" evidence="1">
    <location>
        <begin position="20"/>
        <end position="84"/>
    </location>
</feature>
<keyword evidence="1" id="KW-0732">Signal</keyword>
<dbReference type="Gene3D" id="2.60.40.10">
    <property type="entry name" value="Immunoglobulins"/>
    <property type="match status" value="1"/>
</dbReference>
<accession>A0A974E2R6</accession>
<protein>
    <recommendedName>
        <fullName evidence="4">Immunoglobulin V-set domain-containing protein</fullName>
    </recommendedName>
</protein>
<dbReference type="Proteomes" id="UP000694892">
    <property type="component" value="Chromosome 1L"/>
</dbReference>
<dbReference type="InterPro" id="IPR036179">
    <property type="entry name" value="Ig-like_dom_sf"/>
</dbReference>
<reference evidence="3" key="1">
    <citation type="journal article" date="2016" name="Nature">
        <title>Genome evolution in the allotetraploid frog Xenopus laevis.</title>
        <authorList>
            <person name="Session A.M."/>
            <person name="Uno Y."/>
            <person name="Kwon T."/>
            <person name="Chapman J.A."/>
            <person name="Toyoda A."/>
            <person name="Takahashi S."/>
            <person name="Fukui A."/>
            <person name="Hikosaka A."/>
            <person name="Suzuki A."/>
            <person name="Kondo M."/>
            <person name="van Heeringen S.J."/>
            <person name="Quigley I."/>
            <person name="Heinz S."/>
            <person name="Ogino H."/>
            <person name="Ochi H."/>
            <person name="Hellsten U."/>
            <person name="Lyons J.B."/>
            <person name="Simakov O."/>
            <person name="Putnam N."/>
            <person name="Stites J."/>
            <person name="Kuroki Y."/>
            <person name="Tanaka T."/>
            <person name="Michiue T."/>
            <person name="Watanabe M."/>
            <person name="Bogdanovic O."/>
            <person name="Lister R."/>
            <person name="Georgiou G."/>
            <person name="Paranjpe S.S."/>
            <person name="van Kruijsbergen I."/>
            <person name="Shu S."/>
            <person name="Carlson J."/>
            <person name="Kinoshita T."/>
            <person name="Ohta Y."/>
            <person name="Mawaribuchi S."/>
            <person name="Jenkins J."/>
            <person name="Grimwood J."/>
            <person name="Schmutz J."/>
            <person name="Mitros T."/>
            <person name="Mozaffari S.V."/>
            <person name="Suzuki Y."/>
            <person name="Haramoto Y."/>
            <person name="Yamamoto T.S."/>
            <person name="Takagi C."/>
            <person name="Heald R."/>
            <person name="Miller K."/>
            <person name="Haudenschild C."/>
            <person name="Kitzman J."/>
            <person name="Nakayama T."/>
            <person name="Izutsu Y."/>
            <person name="Robert J."/>
            <person name="Fortriede J."/>
            <person name="Burns K."/>
            <person name="Lotay V."/>
            <person name="Karimi K."/>
            <person name="Yasuoka Y."/>
            <person name="Dichmann D.S."/>
            <person name="Flajnik M.F."/>
            <person name="Houston D.W."/>
            <person name="Shendure J."/>
            <person name="DuPasquier L."/>
            <person name="Vize P.D."/>
            <person name="Zorn A.M."/>
            <person name="Ito M."/>
            <person name="Marcotte E.M."/>
            <person name="Wallingford J.B."/>
            <person name="Ito Y."/>
            <person name="Asashima M."/>
            <person name="Ueno N."/>
            <person name="Matsuda Y."/>
            <person name="Veenstra G.J."/>
            <person name="Fujiyama A."/>
            <person name="Harland R.M."/>
            <person name="Taira M."/>
            <person name="Rokhsar D.S."/>
        </authorList>
    </citation>
    <scope>NUCLEOTIDE SEQUENCE [LARGE SCALE GENOMIC DNA]</scope>
    <source>
        <strain evidence="3">J</strain>
    </source>
</reference>
<name>A0A974E2R6_XENLA</name>